<dbReference type="GO" id="GO:0006883">
    <property type="term" value="P:intracellular sodium ion homeostasis"/>
    <property type="evidence" value="ECO:0007669"/>
    <property type="project" value="TreeGrafter"/>
</dbReference>
<feature type="transmembrane region" description="Helical" evidence="9">
    <location>
        <begin position="71"/>
        <end position="96"/>
    </location>
</feature>
<dbReference type="SMART" id="SM00831">
    <property type="entry name" value="Cation_ATPase_N"/>
    <property type="match status" value="1"/>
</dbReference>
<dbReference type="InterPro" id="IPR006068">
    <property type="entry name" value="ATPase_P-typ_cation-transptr_C"/>
</dbReference>
<dbReference type="SFLD" id="SFLDS00003">
    <property type="entry name" value="Haloacid_Dehalogenase"/>
    <property type="match status" value="1"/>
</dbReference>
<keyword evidence="2" id="KW-1003">Cell membrane</keyword>
<comment type="subcellular location">
    <subcellularLocation>
        <location evidence="1">Cell membrane</location>
        <topology evidence="1">Multi-pass membrane protein</topology>
    </subcellularLocation>
</comment>
<evidence type="ECO:0000313" key="11">
    <source>
        <dbReference type="EMBL" id="KND04182.1"/>
    </source>
</evidence>
<dbReference type="GO" id="GO:0036376">
    <property type="term" value="P:sodium ion export across plasma membrane"/>
    <property type="evidence" value="ECO:0007669"/>
    <property type="project" value="TreeGrafter"/>
</dbReference>
<dbReference type="GO" id="GO:0016887">
    <property type="term" value="F:ATP hydrolysis activity"/>
    <property type="evidence" value="ECO:0007669"/>
    <property type="project" value="InterPro"/>
</dbReference>
<dbReference type="PRINTS" id="PR00121">
    <property type="entry name" value="NAKATPASE"/>
</dbReference>
<dbReference type="Pfam" id="PF00122">
    <property type="entry name" value="E1-E2_ATPase"/>
    <property type="match status" value="1"/>
</dbReference>
<dbReference type="InterPro" id="IPR044492">
    <property type="entry name" value="P_typ_ATPase_HD_dom"/>
</dbReference>
<dbReference type="Gene3D" id="3.40.1110.10">
    <property type="entry name" value="Calcium-transporting ATPase, cytoplasmic domain N"/>
    <property type="match status" value="1"/>
</dbReference>
<proteinExistence type="predicted"/>
<sequence length="1081" mass="119519">MESTGATDKKTKKVDLNEHLLSFEEIQKLHKTSFDARKPVASAGLTPTEVTQRQAEHGPNILTPPKQKSLLLLYLECLANLFNLLLLIAGVFTYILYGIDPVGNYLNLYVGAILLGVALLNAFIEFYQLQKSAAILRSFMNMVPMKGHAIRGSALVDLPAAELVVGDIVFVRQGDKIPADIYVFHSSELKVDNSSLTGESDPQERTAHNTHKNPLEATNLAFSGTLAISGECYGVVIRIGDKTVLGQIAGLTQNEKKRPSPLSREIDDFVSIIATIAFISALIFFIVIMIKDKKINTAFNFAIGVLTAWVPQGLPATMTMLLTIAAKRMAARNVLVKDLRGVETLGAITLLATDKTGTLTKNRMTVASIWTSLRILSADPHATNLEAEEGAFDQSISGVNEMLHLSAMCTRARFDRADVPVPERNINGDATESGLLRWSAQQLSDIDQLSAKYPKVFEVPFNSDNKWALTIHRKQHANGVFTLYLKGAPERVLKMCSVILVNGKDVPLTSEHEQAFLKTYQWMAGKGRRVLAFAQLQMPAEKYPENIEFSKEKENYPTRDLCFMGLISLEDPPKHGVREAIGRCREAGIKVMMVTGDHPLTAEAIGRKINLMLGHTKETLAKKTGRPIETIQEHEYSSIVIHGETIDDLTDSDWDKILMKEEIIFARTSPKHKLEIVSRAQNLGHIVGVTGDGVNDSPALKKADLGIAMNISGSDVSKEAASMILLDDNFASIVGGIAEGRLIFANLKKSIQYTLTHIIPEVVPFLLYAVVPLPIMLATLQILVVDLGFELFAALCFAWEPPESKEGLMKLPPRQPVTEESIVRRRQYQAEDLQHGGGSSEDLSELGFFEKLSKFVRAPFTLYYWKRKTRPANGEVLVDAGVLSWAYIEAAILETGGCILAFFVVLYNAKSAATGEPFRLTPYDAYNLQNNGGFVTGASDYITQSGHVLNADDQLDALAQGQSAFYFCLMINQMWNLFACKFKYRMPFGIYVFKNRYTFLSVLSGSAFTAFIVYAPPLNTGFGTSYHLSPIYWLIGMASGALIVAYSAVRKLLLRHFFPVTWNPAIEGLNMHPTRWSMIQG</sequence>
<evidence type="ECO:0000256" key="7">
    <source>
        <dbReference type="ARBA" id="ARBA00022989"/>
    </source>
</evidence>
<evidence type="ECO:0000313" key="12">
    <source>
        <dbReference type="Proteomes" id="UP000053201"/>
    </source>
</evidence>
<organism evidence="11 12">
    <name type="scientific">Spizellomyces punctatus (strain DAOM BR117)</name>
    <dbReference type="NCBI Taxonomy" id="645134"/>
    <lineage>
        <taxon>Eukaryota</taxon>
        <taxon>Fungi</taxon>
        <taxon>Fungi incertae sedis</taxon>
        <taxon>Chytridiomycota</taxon>
        <taxon>Chytridiomycota incertae sedis</taxon>
        <taxon>Chytridiomycetes</taxon>
        <taxon>Spizellomycetales</taxon>
        <taxon>Spizellomycetaceae</taxon>
        <taxon>Spizellomyces</taxon>
    </lineage>
</organism>
<dbReference type="InterPro" id="IPR008250">
    <property type="entry name" value="ATPase_P-typ_transduc_dom_A_sf"/>
</dbReference>
<reference evidence="11 12" key="1">
    <citation type="submission" date="2009-08" db="EMBL/GenBank/DDBJ databases">
        <title>The Genome Sequence of Spizellomyces punctatus strain DAOM BR117.</title>
        <authorList>
            <consortium name="The Broad Institute Genome Sequencing Platform"/>
            <person name="Russ C."/>
            <person name="Cuomo C."/>
            <person name="Shea T."/>
            <person name="Young S.K."/>
            <person name="Zeng Q."/>
            <person name="Koehrsen M."/>
            <person name="Haas B."/>
            <person name="Borodovsky M."/>
            <person name="Guigo R."/>
            <person name="Alvarado L."/>
            <person name="Berlin A."/>
            <person name="Bochicchio J."/>
            <person name="Borenstein D."/>
            <person name="Chapman S."/>
            <person name="Chen Z."/>
            <person name="Engels R."/>
            <person name="Freedman E."/>
            <person name="Gellesch M."/>
            <person name="Goldberg J."/>
            <person name="Griggs A."/>
            <person name="Gujja S."/>
            <person name="Heiman D."/>
            <person name="Hepburn T."/>
            <person name="Howarth C."/>
            <person name="Jen D."/>
            <person name="Larson L."/>
            <person name="Lewis B."/>
            <person name="Mehta T."/>
            <person name="Park D."/>
            <person name="Pearson M."/>
            <person name="Roberts A."/>
            <person name="Saif S."/>
            <person name="Shenoy N."/>
            <person name="Sisk P."/>
            <person name="Stolte C."/>
            <person name="Sykes S."/>
            <person name="Thomson T."/>
            <person name="Walk T."/>
            <person name="White J."/>
            <person name="Yandava C."/>
            <person name="Burger G."/>
            <person name="Gray M.W."/>
            <person name="Holland P.W.H."/>
            <person name="King N."/>
            <person name="Lang F.B.F."/>
            <person name="Roger A.J."/>
            <person name="Ruiz-Trillo I."/>
            <person name="Lander E."/>
            <person name="Nusbaum C."/>
        </authorList>
    </citation>
    <scope>NUCLEOTIDE SEQUENCE [LARGE SCALE GENOMIC DNA]</scope>
    <source>
        <strain evidence="11 12">DAOM BR117</strain>
    </source>
</reference>
<dbReference type="GO" id="GO:0030007">
    <property type="term" value="P:intracellular potassium ion homeostasis"/>
    <property type="evidence" value="ECO:0007669"/>
    <property type="project" value="TreeGrafter"/>
</dbReference>
<feature type="domain" description="Cation-transporting P-type ATPase N-terminal" evidence="10">
    <location>
        <begin position="17"/>
        <end position="98"/>
    </location>
</feature>
<dbReference type="PROSITE" id="PS00154">
    <property type="entry name" value="ATPASE_E1_E2"/>
    <property type="match status" value="1"/>
</dbReference>
<dbReference type="Pfam" id="PF00690">
    <property type="entry name" value="Cation_ATPase_N"/>
    <property type="match status" value="1"/>
</dbReference>
<dbReference type="SFLD" id="SFLDG00002">
    <property type="entry name" value="C1.7:_P-type_atpase_like"/>
    <property type="match status" value="1"/>
</dbReference>
<feature type="transmembrane region" description="Helical" evidence="9">
    <location>
        <begin position="266"/>
        <end position="290"/>
    </location>
</feature>
<name>A0A0L0HSY3_SPIPD</name>
<dbReference type="OrthoDB" id="158672at2759"/>
<dbReference type="Proteomes" id="UP000053201">
    <property type="component" value="Unassembled WGS sequence"/>
</dbReference>
<dbReference type="NCBIfam" id="TIGR01494">
    <property type="entry name" value="ATPase_P-type"/>
    <property type="match status" value="2"/>
</dbReference>
<dbReference type="GO" id="GO:0005391">
    <property type="term" value="F:P-type sodium:potassium-exchanging transporter activity"/>
    <property type="evidence" value="ECO:0007669"/>
    <property type="project" value="TreeGrafter"/>
</dbReference>
<dbReference type="EMBL" id="KQ257451">
    <property type="protein sequence ID" value="KND04182.1"/>
    <property type="molecule type" value="Genomic_DNA"/>
</dbReference>
<evidence type="ECO:0000256" key="8">
    <source>
        <dbReference type="ARBA" id="ARBA00023136"/>
    </source>
</evidence>
<keyword evidence="5" id="KW-0067">ATP-binding</keyword>
<evidence type="ECO:0000256" key="1">
    <source>
        <dbReference type="ARBA" id="ARBA00004651"/>
    </source>
</evidence>
<feature type="transmembrane region" description="Helical" evidence="9">
    <location>
        <begin position="108"/>
        <end position="127"/>
    </location>
</feature>
<keyword evidence="4" id="KW-0547">Nucleotide-binding</keyword>
<keyword evidence="7 9" id="KW-1133">Transmembrane helix</keyword>
<dbReference type="InterPro" id="IPR023214">
    <property type="entry name" value="HAD_sf"/>
</dbReference>
<dbReference type="GO" id="GO:0005524">
    <property type="term" value="F:ATP binding"/>
    <property type="evidence" value="ECO:0007669"/>
    <property type="project" value="UniProtKB-KW"/>
</dbReference>
<evidence type="ECO:0000256" key="2">
    <source>
        <dbReference type="ARBA" id="ARBA00022475"/>
    </source>
</evidence>
<dbReference type="PRINTS" id="PR00119">
    <property type="entry name" value="CATATPASE"/>
</dbReference>
<dbReference type="InterPro" id="IPR023299">
    <property type="entry name" value="ATPase_P-typ_cyto_dom_N"/>
</dbReference>
<dbReference type="PANTHER" id="PTHR43294">
    <property type="entry name" value="SODIUM/POTASSIUM-TRANSPORTING ATPASE SUBUNIT ALPHA"/>
    <property type="match status" value="1"/>
</dbReference>
<dbReference type="InterPro" id="IPR036412">
    <property type="entry name" value="HAD-like_sf"/>
</dbReference>
<dbReference type="Pfam" id="PF00689">
    <property type="entry name" value="Cation_ATPase_C"/>
    <property type="match status" value="1"/>
</dbReference>
<dbReference type="PANTHER" id="PTHR43294:SF21">
    <property type="entry name" value="CATION TRANSPORTING ATPASE"/>
    <property type="match status" value="1"/>
</dbReference>
<dbReference type="Pfam" id="PF13246">
    <property type="entry name" value="Cation_ATPase"/>
    <property type="match status" value="1"/>
</dbReference>
<dbReference type="GeneID" id="27685267"/>
<feature type="transmembrane region" description="Helical" evidence="9">
    <location>
        <begin position="1031"/>
        <end position="1049"/>
    </location>
</feature>
<dbReference type="SFLD" id="SFLDF00027">
    <property type="entry name" value="p-type_atpase"/>
    <property type="match status" value="1"/>
</dbReference>
<accession>A0A0L0HSY3</accession>
<feature type="transmembrane region" description="Helical" evidence="9">
    <location>
        <begin position="302"/>
        <end position="325"/>
    </location>
</feature>
<evidence type="ECO:0000256" key="5">
    <source>
        <dbReference type="ARBA" id="ARBA00022840"/>
    </source>
</evidence>
<keyword evidence="6" id="KW-1278">Translocase</keyword>
<evidence type="ECO:0000256" key="4">
    <source>
        <dbReference type="ARBA" id="ARBA00022741"/>
    </source>
</evidence>
<evidence type="ECO:0000256" key="3">
    <source>
        <dbReference type="ARBA" id="ARBA00022692"/>
    </source>
</evidence>
<dbReference type="FunFam" id="3.40.50.1000:FF:000083">
    <property type="entry name" value="Sodium/potassium-transporting ATPase subunit alpha"/>
    <property type="match status" value="1"/>
</dbReference>
<dbReference type="Gene3D" id="1.20.1110.10">
    <property type="entry name" value="Calcium-transporting ATPase, transmembrane domain"/>
    <property type="match status" value="2"/>
</dbReference>
<dbReference type="InterPro" id="IPR018303">
    <property type="entry name" value="ATPase_P-typ_P_site"/>
</dbReference>
<dbReference type="Gene3D" id="2.70.150.10">
    <property type="entry name" value="Calcium-transporting ATPase, cytoplasmic transduction domain A"/>
    <property type="match status" value="1"/>
</dbReference>
<gene>
    <name evidence="11" type="ORF">SPPG_01615</name>
</gene>
<dbReference type="VEuPathDB" id="FungiDB:SPPG_01615"/>
<dbReference type="RefSeq" id="XP_016612221.1">
    <property type="nucleotide sequence ID" value="XM_016749934.1"/>
</dbReference>
<dbReference type="FunFam" id="3.40.1110.10:FF:000061">
    <property type="entry name" value="Potassium-transporting ATPase alpha chain 1"/>
    <property type="match status" value="1"/>
</dbReference>
<dbReference type="OMA" id="FMCAALC"/>
<protein>
    <submittedName>
        <fullName evidence="11">Na,H/K antiporter P-type ATPase, alpha subunit</fullName>
    </submittedName>
</protein>
<evidence type="ECO:0000256" key="6">
    <source>
        <dbReference type="ARBA" id="ARBA00022967"/>
    </source>
</evidence>
<feature type="transmembrane region" description="Helical" evidence="9">
    <location>
        <begin position="996"/>
        <end position="1016"/>
    </location>
</feature>
<dbReference type="GO" id="GO:1902600">
    <property type="term" value="P:proton transmembrane transport"/>
    <property type="evidence" value="ECO:0007669"/>
    <property type="project" value="TreeGrafter"/>
</dbReference>
<feature type="transmembrane region" description="Helical" evidence="9">
    <location>
        <begin position="876"/>
        <end position="907"/>
    </location>
</feature>
<dbReference type="InterPro" id="IPR023298">
    <property type="entry name" value="ATPase_P-typ_TM_dom_sf"/>
</dbReference>
<dbReference type="AlphaFoldDB" id="A0A0L0HSY3"/>
<dbReference type="eggNOG" id="KOG0203">
    <property type="taxonomic scope" value="Eukaryota"/>
</dbReference>
<evidence type="ECO:0000259" key="10">
    <source>
        <dbReference type="SMART" id="SM00831"/>
    </source>
</evidence>
<keyword evidence="12" id="KW-1185">Reference proteome</keyword>
<dbReference type="STRING" id="645134.A0A0L0HSY3"/>
<dbReference type="InterPro" id="IPR001757">
    <property type="entry name" value="P_typ_ATPase"/>
</dbReference>
<dbReference type="InParanoid" id="A0A0L0HSY3"/>
<dbReference type="InterPro" id="IPR004014">
    <property type="entry name" value="ATPase_P-typ_cation-transptr_N"/>
</dbReference>
<evidence type="ECO:0000256" key="9">
    <source>
        <dbReference type="SAM" id="Phobius"/>
    </source>
</evidence>
<keyword evidence="3 9" id="KW-0812">Transmembrane</keyword>
<dbReference type="SUPFAM" id="SSF81653">
    <property type="entry name" value="Calcium ATPase, transduction domain A"/>
    <property type="match status" value="1"/>
</dbReference>
<keyword evidence="8 9" id="KW-0472">Membrane</keyword>
<dbReference type="SUPFAM" id="SSF81660">
    <property type="entry name" value="Metal cation-transporting ATPase, ATP-binding domain N"/>
    <property type="match status" value="1"/>
</dbReference>
<dbReference type="SUPFAM" id="SSF56784">
    <property type="entry name" value="HAD-like"/>
    <property type="match status" value="1"/>
</dbReference>
<dbReference type="Gene3D" id="3.40.50.1000">
    <property type="entry name" value="HAD superfamily/HAD-like"/>
    <property type="match status" value="1"/>
</dbReference>
<dbReference type="GO" id="GO:0005886">
    <property type="term" value="C:plasma membrane"/>
    <property type="evidence" value="ECO:0007669"/>
    <property type="project" value="UniProtKB-SubCell"/>
</dbReference>
<dbReference type="InterPro" id="IPR050510">
    <property type="entry name" value="Cation_transp_ATPase_P-type"/>
</dbReference>
<dbReference type="SUPFAM" id="SSF81665">
    <property type="entry name" value="Calcium ATPase, transmembrane domain M"/>
    <property type="match status" value="2"/>
</dbReference>
<dbReference type="GO" id="GO:1990573">
    <property type="term" value="P:potassium ion import across plasma membrane"/>
    <property type="evidence" value="ECO:0007669"/>
    <property type="project" value="TreeGrafter"/>
</dbReference>
<dbReference type="InterPro" id="IPR059000">
    <property type="entry name" value="ATPase_P-type_domA"/>
</dbReference>